<feature type="chain" id="PRO_5009193135" evidence="1">
    <location>
        <begin position="21"/>
        <end position="211"/>
    </location>
</feature>
<accession>A0A1E7FI92</accession>
<feature type="signal peptide" evidence="1">
    <location>
        <begin position="1"/>
        <end position="20"/>
    </location>
</feature>
<gene>
    <name evidence="2" type="ORF">FRACYDRAFT_238285</name>
</gene>
<reference evidence="2 3" key="1">
    <citation type="submission" date="2016-09" db="EMBL/GenBank/DDBJ databases">
        <title>Extensive genetic diversity and differential bi-allelic expression allows diatom success in the polar Southern Ocean.</title>
        <authorList>
            <consortium name="DOE Joint Genome Institute"/>
            <person name="Mock T."/>
            <person name="Otillar R.P."/>
            <person name="Strauss J."/>
            <person name="Dupont C."/>
            <person name="Frickenhaus S."/>
            <person name="Maumus F."/>
            <person name="Mcmullan M."/>
            <person name="Sanges R."/>
            <person name="Schmutz J."/>
            <person name="Toseland A."/>
            <person name="Valas R."/>
            <person name="Veluchamy A."/>
            <person name="Ward B.J."/>
            <person name="Allen A."/>
            <person name="Barry K."/>
            <person name="Falciatore A."/>
            <person name="Ferrante M."/>
            <person name="Fortunato A.E."/>
            <person name="Gloeckner G."/>
            <person name="Gruber A."/>
            <person name="Hipkin R."/>
            <person name="Janech M."/>
            <person name="Kroth P."/>
            <person name="Leese F."/>
            <person name="Lindquist E."/>
            <person name="Lyon B.R."/>
            <person name="Martin J."/>
            <person name="Mayer C."/>
            <person name="Parker M."/>
            <person name="Quesneville H."/>
            <person name="Raymond J."/>
            <person name="Uhlig C."/>
            <person name="Valentin K.U."/>
            <person name="Worden A.Z."/>
            <person name="Armbrust E.V."/>
            <person name="Bowler C."/>
            <person name="Green B."/>
            <person name="Moulton V."/>
            <person name="Van Oosterhout C."/>
            <person name="Grigoriev I."/>
        </authorList>
    </citation>
    <scope>NUCLEOTIDE SEQUENCE [LARGE SCALE GENOMIC DNA]</scope>
    <source>
        <strain evidence="2 3">CCMP1102</strain>
    </source>
</reference>
<proteinExistence type="predicted"/>
<dbReference type="KEGG" id="fcy:FRACYDRAFT_238285"/>
<evidence type="ECO:0000313" key="3">
    <source>
        <dbReference type="Proteomes" id="UP000095751"/>
    </source>
</evidence>
<dbReference type="AlphaFoldDB" id="A0A1E7FI92"/>
<evidence type="ECO:0000256" key="1">
    <source>
        <dbReference type="SAM" id="SignalP"/>
    </source>
</evidence>
<organism evidence="2 3">
    <name type="scientific">Fragilariopsis cylindrus CCMP1102</name>
    <dbReference type="NCBI Taxonomy" id="635003"/>
    <lineage>
        <taxon>Eukaryota</taxon>
        <taxon>Sar</taxon>
        <taxon>Stramenopiles</taxon>
        <taxon>Ochrophyta</taxon>
        <taxon>Bacillariophyta</taxon>
        <taxon>Bacillariophyceae</taxon>
        <taxon>Bacillariophycidae</taxon>
        <taxon>Bacillariales</taxon>
        <taxon>Bacillariaceae</taxon>
        <taxon>Fragilariopsis</taxon>
    </lineage>
</organism>
<evidence type="ECO:0000313" key="2">
    <source>
        <dbReference type="EMBL" id="OEU17857.1"/>
    </source>
</evidence>
<keyword evidence="1" id="KW-0732">Signal</keyword>
<dbReference type="Proteomes" id="UP000095751">
    <property type="component" value="Unassembled WGS sequence"/>
</dbReference>
<protein>
    <submittedName>
        <fullName evidence="2">Uncharacterized protein</fullName>
    </submittedName>
</protein>
<dbReference type="InParanoid" id="A0A1E7FI92"/>
<dbReference type="EMBL" id="KV784357">
    <property type="protein sequence ID" value="OEU17857.1"/>
    <property type="molecule type" value="Genomic_DNA"/>
</dbReference>
<name>A0A1E7FI92_9STRA</name>
<sequence length="211" mass="22949">MKFSTPFTLLAMTLMSNTDARIGDNGGHRDLMDYSKLKKCNPNQNPTVTPQCLSVGKGYECMNVKLGSKKGDYRCLDRSQSTPTVAPTAAPTPTSKENCAHPGTGYFWCDETNECLPPSDHDKCESATCTAQSASTGYSWCVSTSTCLAPGDDSCDIADCNTKAGNFDWCFSTRECLPSKDNCDPKYCTDDDDCNLPSVCNVIFGGKYQCY</sequence>
<keyword evidence="3" id="KW-1185">Reference proteome</keyword>